<dbReference type="PROSITE" id="PS00101">
    <property type="entry name" value="HEXAPEP_TRANSFERASES"/>
    <property type="match status" value="1"/>
</dbReference>
<dbReference type="Gene3D" id="1.20.1180.10">
    <property type="entry name" value="Udp N-acetylglucosamine O-acyltransferase, C-terminal domain"/>
    <property type="match status" value="1"/>
</dbReference>
<dbReference type="InterPro" id="IPR018357">
    <property type="entry name" value="Hexapep_transf_CS"/>
</dbReference>
<comment type="caution">
    <text evidence="9">The sequence shown here is derived from an EMBL/GenBank/DDBJ whole genome shotgun (WGS) entry which is preliminary data.</text>
</comment>
<dbReference type="InterPro" id="IPR037157">
    <property type="entry name" value="Acetyltransf_C_sf"/>
</dbReference>
<evidence type="ECO:0000256" key="3">
    <source>
        <dbReference type="ARBA" id="ARBA00022556"/>
    </source>
</evidence>
<dbReference type="GO" id="GO:0009245">
    <property type="term" value="P:lipid A biosynthetic process"/>
    <property type="evidence" value="ECO:0007669"/>
    <property type="project" value="UniProtKB-KW"/>
</dbReference>
<evidence type="ECO:0000256" key="5">
    <source>
        <dbReference type="ARBA" id="ARBA00022737"/>
    </source>
</evidence>
<dbReference type="EMBL" id="MFYX01000017">
    <property type="protein sequence ID" value="OGK06928.1"/>
    <property type="molecule type" value="Genomic_DNA"/>
</dbReference>
<dbReference type="PANTHER" id="PTHR43480">
    <property type="entry name" value="ACYL-[ACYL-CARRIER-PROTEIN]--UDP-N-ACETYLGLUCOSAMINE O-ACYLTRANSFERASE"/>
    <property type="match status" value="1"/>
</dbReference>
<reference evidence="9 10" key="1">
    <citation type="journal article" date="2016" name="Nat. Commun.">
        <title>Thousands of microbial genomes shed light on interconnected biogeochemical processes in an aquifer system.</title>
        <authorList>
            <person name="Anantharaman K."/>
            <person name="Brown C.T."/>
            <person name="Hug L.A."/>
            <person name="Sharon I."/>
            <person name="Castelle C.J."/>
            <person name="Probst A.J."/>
            <person name="Thomas B.C."/>
            <person name="Singh A."/>
            <person name="Wilkins M.J."/>
            <person name="Karaoz U."/>
            <person name="Brodie E.L."/>
            <person name="Williams K.H."/>
            <person name="Hubbard S.S."/>
            <person name="Banfield J.F."/>
        </authorList>
    </citation>
    <scope>NUCLEOTIDE SEQUENCE [LARGE SCALE GENOMIC DNA]</scope>
</reference>
<name>A0A1F7FJX7_UNCRA</name>
<dbReference type="SUPFAM" id="SSF51161">
    <property type="entry name" value="Trimeric LpxA-like enzymes"/>
    <property type="match status" value="1"/>
</dbReference>
<keyword evidence="6" id="KW-0443">Lipid metabolism</keyword>
<dbReference type="Pfam" id="PF13720">
    <property type="entry name" value="Acetyltransf_11"/>
    <property type="match status" value="1"/>
</dbReference>
<dbReference type="GO" id="GO:0016020">
    <property type="term" value="C:membrane"/>
    <property type="evidence" value="ECO:0007669"/>
    <property type="project" value="GOC"/>
</dbReference>
<dbReference type="GO" id="GO:0008780">
    <property type="term" value="F:acyl-[acyl-carrier-protein]-UDP-N-acetylglucosamine O-acyltransferase activity"/>
    <property type="evidence" value="ECO:0007669"/>
    <property type="project" value="InterPro"/>
</dbReference>
<evidence type="ECO:0000256" key="7">
    <source>
        <dbReference type="ARBA" id="ARBA00023315"/>
    </source>
</evidence>
<sequence length="259" mass="27696">MATIHSTAIIDPGAELDSTVDVGPYCIVGPKVKIGAGTRFMSHVQVEGPTTIGKDNMFFPFSYIGAVPVDLKYRGEESELIIGDNNNIRESVSLHRGTIGGGNITKIGNNCLIMAYVHAGHDTIIEDEVIVANATQIAGHVLIKKGARVGGVSAITQFCVIGEMAYIGASSLIHKDIPPYVSATGNPIKPSGINKVGLERKGHGVETINELKKAYKIIYMKNLTIAEAEKEIMTSCDMSLAELQNMVNFIKTSPNGIAR</sequence>
<keyword evidence="1" id="KW-0963">Cytoplasm</keyword>
<gene>
    <name evidence="9" type="ORF">A2519_05780</name>
</gene>
<keyword evidence="2" id="KW-0444">Lipid biosynthesis</keyword>
<dbReference type="CDD" id="cd03351">
    <property type="entry name" value="LbH_UDP-GlcNAc_AT"/>
    <property type="match status" value="1"/>
</dbReference>
<evidence type="ECO:0000256" key="6">
    <source>
        <dbReference type="ARBA" id="ARBA00023098"/>
    </source>
</evidence>
<proteinExistence type="predicted"/>
<evidence type="ECO:0000256" key="2">
    <source>
        <dbReference type="ARBA" id="ARBA00022516"/>
    </source>
</evidence>
<dbReference type="InterPro" id="IPR011004">
    <property type="entry name" value="Trimer_LpxA-like_sf"/>
</dbReference>
<dbReference type="InterPro" id="IPR001451">
    <property type="entry name" value="Hexapep"/>
</dbReference>
<dbReference type="PANTHER" id="PTHR43480:SF1">
    <property type="entry name" value="ACYL-[ACYL-CARRIER-PROTEIN]--UDP-N-ACETYLGLUCOSAMINE O-ACYLTRANSFERASE, MITOCHONDRIAL-RELATED"/>
    <property type="match status" value="1"/>
</dbReference>
<dbReference type="Gene3D" id="2.160.10.10">
    <property type="entry name" value="Hexapeptide repeat proteins"/>
    <property type="match status" value="1"/>
</dbReference>
<dbReference type="PIRSF" id="PIRSF000456">
    <property type="entry name" value="UDP-GlcNAc_acltr"/>
    <property type="match status" value="1"/>
</dbReference>
<keyword evidence="7 9" id="KW-0012">Acyltransferase</keyword>
<dbReference type="InterPro" id="IPR010137">
    <property type="entry name" value="Lipid_A_LpxA"/>
</dbReference>
<protein>
    <submittedName>
        <fullName evidence="9">Acyl-[acyl-carrier-protein]--UDP-N-acetylglucosamine O-acyltransferase</fullName>
    </submittedName>
</protein>
<evidence type="ECO:0000313" key="10">
    <source>
        <dbReference type="Proteomes" id="UP000179243"/>
    </source>
</evidence>
<keyword evidence="4 9" id="KW-0808">Transferase</keyword>
<evidence type="ECO:0000259" key="8">
    <source>
        <dbReference type="Pfam" id="PF13720"/>
    </source>
</evidence>
<accession>A0A1F7FJX7</accession>
<dbReference type="AlphaFoldDB" id="A0A1F7FJX7"/>
<keyword evidence="3" id="KW-0441">Lipid A biosynthesis</keyword>
<dbReference type="NCBIfam" id="NF003657">
    <property type="entry name" value="PRK05289.1"/>
    <property type="match status" value="1"/>
</dbReference>
<organism evidence="9 10">
    <name type="scientific">Candidatus Raymondbacteria bacterium RIFOXYD12_FULL_49_13</name>
    <dbReference type="NCBI Taxonomy" id="1817890"/>
    <lineage>
        <taxon>Bacteria</taxon>
        <taxon>Raymondiibacteriota</taxon>
    </lineage>
</organism>
<feature type="domain" description="UDP N-acetylglucosamine O-acyltransferase C-terminal" evidence="8">
    <location>
        <begin position="176"/>
        <end position="257"/>
    </location>
</feature>
<keyword evidence="5" id="KW-0677">Repeat</keyword>
<dbReference type="InterPro" id="IPR029098">
    <property type="entry name" value="Acetyltransf_C"/>
</dbReference>
<evidence type="ECO:0000256" key="4">
    <source>
        <dbReference type="ARBA" id="ARBA00022679"/>
    </source>
</evidence>
<dbReference type="Pfam" id="PF00132">
    <property type="entry name" value="Hexapep"/>
    <property type="match status" value="1"/>
</dbReference>
<evidence type="ECO:0000256" key="1">
    <source>
        <dbReference type="ARBA" id="ARBA00022490"/>
    </source>
</evidence>
<dbReference type="Proteomes" id="UP000179243">
    <property type="component" value="Unassembled WGS sequence"/>
</dbReference>
<evidence type="ECO:0000313" key="9">
    <source>
        <dbReference type="EMBL" id="OGK06928.1"/>
    </source>
</evidence>
<dbReference type="NCBIfam" id="TIGR01852">
    <property type="entry name" value="lipid_A_lpxA"/>
    <property type="match status" value="1"/>
</dbReference>